<dbReference type="AlphaFoldDB" id="A0AAI9YDG9"/>
<gene>
    <name evidence="1" type="ORF">CCUS01_02644</name>
</gene>
<dbReference type="EMBL" id="MPDP01000002">
    <property type="protein sequence ID" value="KAK1499023.1"/>
    <property type="molecule type" value="Genomic_DNA"/>
</dbReference>
<accession>A0AAI9YDG9</accession>
<dbReference type="InterPro" id="IPR011009">
    <property type="entry name" value="Kinase-like_dom_sf"/>
</dbReference>
<evidence type="ECO:0008006" key="3">
    <source>
        <dbReference type="Google" id="ProtNLM"/>
    </source>
</evidence>
<organism evidence="1 2">
    <name type="scientific">Colletotrichum cuscutae</name>
    <dbReference type="NCBI Taxonomy" id="1209917"/>
    <lineage>
        <taxon>Eukaryota</taxon>
        <taxon>Fungi</taxon>
        <taxon>Dikarya</taxon>
        <taxon>Ascomycota</taxon>
        <taxon>Pezizomycotina</taxon>
        <taxon>Sordariomycetes</taxon>
        <taxon>Hypocreomycetidae</taxon>
        <taxon>Glomerellales</taxon>
        <taxon>Glomerellaceae</taxon>
        <taxon>Colletotrichum</taxon>
        <taxon>Colletotrichum acutatum species complex</taxon>
    </lineage>
</organism>
<evidence type="ECO:0000313" key="2">
    <source>
        <dbReference type="Proteomes" id="UP001239213"/>
    </source>
</evidence>
<proteinExistence type="predicted"/>
<dbReference type="Proteomes" id="UP001239213">
    <property type="component" value="Unassembled WGS sequence"/>
</dbReference>
<protein>
    <recommendedName>
        <fullName evidence="3">Protein kinase domain-containing protein</fullName>
    </recommendedName>
</protein>
<dbReference type="SUPFAM" id="SSF56112">
    <property type="entry name" value="Protein kinase-like (PK-like)"/>
    <property type="match status" value="1"/>
</dbReference>
<comment type="caution">
    <text evidence="1">The sequence shown here is derived from an EMBL/GenBank/DDBJ whole genome shotgun (WGS) entry which is preliminary data.</text>
</comment>
<keyword evidence="2" id="KW-1185">Reference proteome</keyword>
<reference evidence="1" key="1">
    <citation type="submission" date="2016-11" db="EMBL/GenBank/DDBJ databases">
        <title>The genome sequence of Colletotrichum cuscutae.</title>
        <authorList>
            <person name="Baroncelli R."/>
        </authorList>
    </citation>
    <scope>NUCLEOTIDE SEQUENCE</scope>
    <source>
        <strain evidence="1">IMI 304802</strain>
    </source>
</reference>
<evidence type="ECO:0000313" key="1">
    <source>
        <dbReference type="EMBL" id="KAK1499023.1"/>
    </source>
</evidence>
<name>A0AAI9YDG9_9PEZI</name>
<sequence>MWTKILCFAGLTPGNRDRCQNGGQVVHSRRCALSADRIVLFLNSLGVAKFSLPRSWAMLRITSPSEEEISLTISSINIIKPKICQCDPKNLMHKRKCRFLLGLERTLQAVGFARALIGRMPDIQHASPHRVTWWSNLTGACEMLGVWNLGAEMAYSRPQPDRNMTLPDQGCLTDRQIAGSQKNTSFHFLLHQHNSKSDSIPVSNQPHINPEASDNHTNNHHDINKSTVSKHRAACIHCICIIQLTCCEMLYLPRMPTANATYNDAAIVLGLPETRLSKSLYTTTPVNFGNQLQRLWISQALKASLVRSVQKVKVNHIRIFDVARKRKIYSRGHLMARPPIVQLLQTLETSLNPSKISLFPEFDANFSRLWSFHYSGPKEGMRDGKLSSFVSNGLAFPCASPEGKSFALKILERGKVLAAAEKAFNKETAANQRATHPRISSTSYFHGQMGVIFSIYGENQLFGSHLNGWRTNEGGHSIQAQLHHDIKPENILCFDDFENGSNTYKLNQSTLQPRQIAETNLGQKWDVWCLGCLYLDFITWAVLGWSGVEAFGEARVEIDETDPGGSTMEEDVFFVKRRVTKRGNQTFRHFDIGVRKFELLHRVALTVCSPALAGFLDYIRSKIEVRDFLHIWMSNQLSLHN</sequence>
<dbReference type="Gene3D" id="1.10.510.10">
    <property type="entry name" value="Transferase(Phosphotransferase) domain 1"/>
    <property type="match status" value="1"/>
</dbReference>